<dbReference type="FunFam" id="2.110.10.10:FF:000002">
    <property type="entry name" value="Matrix metallopeptidase 3"/>
    <property type="match status" value="1"/>
</dbReference>
<dbReference type="GO" id="GO:0006508">
    <property type="term" value="P:proteolysis"/>
    <property type="evidence" value="ECO:0007669"/>
    <property type="project" value="UniProtKB-KW"/>
</dbReference>
<dbReference type="PANTHER" id="PTHR10201">
    <property type="entry name" value="MATRIX METALLOPROTEINASE"/>
    <property type="match status" value="1"/>
</dbReference>
<evidence type="ECO:0000256" key="14">
    <source>
        <dbReference type="ARBA" id="ARBA00023145"/>
    </source>
</evidence>
<dbReference type="GO" id="GO:0004222">
    <property type="term" value="F:metalloendopeptidase activity"/>
    <property type="evidence" value="ECO:0007669"/>
    <property type="project" value="UniProtKB-EC"/>
</dbReference>
<evidence type="ECO:0000256" key="8">
    <source>
        <dbReference type="ARBA" id="ARBA00022737"/>
    </source>
</evidence>
<feature type="domain" description="Peptidase metallopeptidase" evidence="23">
    <location>
        <begin position="113"/>
        <end position="272"/>
    </location>
</feature>
<dbReference type="InterPro" id="IPR036375">
    <property type="entry name" value="Hemopexin-like_dom_sf"/>
</dbReference>
<evidence type="ECO:0000313" key="25">
    <source>
        <dbReference type="Proteomes" id="UP000008672"/>
    </source>
</evidence>
<keyword evidence="25" id="KW-1185">Reference proteome</keyword>
<dbReference type="SUPFAM" id="SSF55486">
    <property type="entry name" value="Metalloproteases ('zincins'), catalytic domain"/>
    <property type="match status" value="1"/>
</dbReference>
<dbReference type="InterPro" id="IPR024079">
    <property type="entry name" value="MetalloPept_cat_dom_sf"/>
</dbReference>
<feature type="binding site" evidence="20">
    <location>
        <position position="183"/>
    </location>
    <ligand>
        <name>Ca(2+)</name>
        <dbReference type="ChEBI" id="CHEBI:29108"/>
        <label>3</label>
    </ligand>
</feature>
<gene>
    <name evidence="24" type="primary">LOC102359959</name>
</gene>
<feature type="binding site" evidence="20">
    <location>
        <position position="184"/>
    </location>
    <ligand>
        <name>Ca(2+)</name>
        <dbReference type="ChEBI" id="CHEBI:29108"/>
        <label>3</label>
    </ligand>
</feature>
<reference evidence="24" key="2">
    <citation type="submission" date="2025-08" db="UniProtKB">
        <authorList>
            <consortium name="Ensembl"/>
        </authorList>
    </citation>
    <scope>IDENTIFICATION</scope>
</reference>
<keyword evidence="8" id="KW-0677">Repeat</keyword>
<feature type="binding site" evidence="20">
    <location>
        <position position="176"/>
    </location>
    <ligand>
        <name>Zn(2+)</name>
        <dbReference type="ChEBI" id="CHEBI:29105"/>
        <label>1</label>
    </ligand>
</feature>
<dbReference type="SMART" id="SM00235">
    <property type="entry name" value="ZnMc"/>
    <property type="match status" value="1"/>
</dbReference>
<feature type="binding site" evidence="20">
    <location>
        <position position="244"/>
    </location>
    <ligand>
        <name>Zn(2+)</name>
        <dbReference type="ChEBI" id="CHEBI:29105"/>
        <label>2</label>
        <note>catalytic</note>
    </ligand>
</feature>
<dbReference type="InterPro" id="IPR033739">
    <property type="entry name" value="M10A_MMP"/>
</dbReference>
<evidence type="ECO:0000256" key="9">
    <source>
        <dbReference type="ARBA" id="ARBA00022801"/>
    </source>
</evidence>
<dbReference type="STRING" id="7897.ENSLACP00000015337"/>
<evidence type="ECO:0000256" key="5">
    <source>
        <dbReference type="ARBA" id="ARBA00022670"/>
    </source>
</evidence>
<reference evidence="24" key="3">
    <citation type="submission" date="2025-09" db="UniProtKB">
        <authorList>
            <consortium name="Ensembl"/>
        </authorList>
    </citation>
    <scope>IDENTIFICATION</scope>
</reference>
<feature type="binding site" evidence="20">
    <location>
        <position position="341"/>
    </location>
    <ligand>
        <name>Ca(2+)</name>
        <dbReference type="ChEBI" id="CHEBI:29108"/>
        <label>5</label>
    </ligand>
</feature>
<dbReference type="GeneTree" id="ENSGT00940000154907"/>
<feature type="active site" evidence="18">
    <location>
        <position position="227"/>
    </location>
</feature>
<feature type="binding site" evidence="19">
    <location>
        <position position="236"/>
    </location>
    <ligand>
        <name>Zn(2+)</name>
        <dbReference type="ChEBI" id="CHEBI:29105"/>
        <label>2</label>
        <note>catalytic</note>
    </ligand>
</feature>
<keyword evidence="15 21" id="KW-1015">Disulfide bond</keyword>
<evidence type="ECO:0000256" key="1">
    <source>
        <dbReference type="ARBA" id="ARBA00004498"/>
    </source>
</evidence>
<dbReference type="Bgee" id="ENSLACG00000013502">
    <property type="expression patterns" value="Expressed in pectoral fin and 3 other cell types or tissues"/>
</dbReference>
<dbReference type="PANTHER" id="PTHR10201:SF151">
    <property type="entry name" value="INTERSTITIAL COLLAGENASE"/>
    <property type="match status" value="1"/>
</dbReference>
<evidence type="ECO:0000256" key="22">
    <source>
        <dbReference type="PROSITE-ProRule" id="PRU01011"/>
    </source>
</evidence>
<keyword evidence="12" id="KW-0482">Metalloprotease</keyword>
<evidence type="ECO:0000256" key="16">
    <source>
        <dbReference type="ARBA" id="ARBA00036005"/>
    </source>
</evidence>
<evidence type="ECO:0000256" key="12">
    <source>
        <dbReference type="ARBA" id="ARBA00023049"/>
    </source>
</evidence>
<keyword evidence="13" id="KW-0177">Collagen degradation</keyword>
<feature type="binding site" evidence="20">
    <location>
        <position position="389"/>
    </location>
    <ligand>
        <name>Ca(2+)</name>
        <dbReference type="ChEBI" id="CHEBI:29108"/>
        <label>5</label>
    </ligand>
</feature>
<feature type="binding site" evidence="20">
    <location>
        <position position="209"/>
    </location>
    <ligand>
        <name>Ca(2+)</name>
        <dbReference type="ChEBI" id="CHEBI:29108"/>
        <label>1</label>
    </ligand>
</feature>
<dbReference type="Gene3D" id="3.40.390.10">
    <property type="entry name" value="Collagenase (Catalytic Domain)"/>
    <property type="match status" value="1"/>
</dbReference>
<accession>H3B0B6</accession>
<dbReference type="HOGENOM" id="CLU_015489_6_0_1"/>
<evidence type="ECO:0000256" key="21">
    <source>
        <dbReference type="PIRSR" id="PIRSR621190-3"/>
    </source>
</evidence>
<comment type="catalytic activity">
    <reaction evidence="16">
        <text>Cleavage of the triple helix of collagen at about three-quarters of the length of the molecule from the N-terminus, at 775-Gly-|-Ile-776 in the alpha1(I) chain. Cleaves synthetic substrates and alpha-macroglobulins at bonds where P1' is a hydrophobic residue.</text>
        <dbReference type="EC" id="3.4.24.7"/>
    </reaction>
</comment>
<feature type="binding site" evidence="20">
    <location>
        <position position="206"/>
    </location>
    <ligand>
        <name>Ca(2+)</name>
        <dbReference type="ChEBI" id="CHEBI:29108"/>
        <label>3</label>
    </ligand>
</feature>
<feature type="binding site" evidence="20">
    <location>
        <position position="207"/>
    </location>
    <ligand>
        <name>Ca(2+)</name>
        <dbReference type="ChEBI" id="CHEBI:29108"/>
        <label>1</label>
    </ligand>
</feature>
<dbReference type="SUPFAM" id="SSF50923">
    <property type="entry name" value="Hemopexin-like domain"/>
    <property type="match status" value="1"/>
</dbReference>
<evidence type="ECO:0000313" key="24">
    <source>
        <dbReference type="Ensembl" id="ENSLACP00000015337.1"/>
    </source>
</evidence>
<keyword evidence="3" id="KW-0964">Secreted</keyword>
<evidence type="ECO:0000256" key="4">
    <source>
        <dbReference type="ARBA" id="ARBA00022530"/>
    </source>
</evidence>
<feature type="repeat" description="Hemopexin" evidence="22">
    <location>
        <begin position="432"/>
        <end position="475"/>
    </location>
</feature>
<evidence type="ECO:0000259" key="23">
    <source>
        <dbReference type="SMART" id="SM00235"/>
    </source>
</evidence>
<comment type="similarity">
    <text evidence="2">Belongs to the peptidase M10A family.</text>
</comment>
<dbReference type="Gene3D" id="2.110.10.10">
    <property type="entry name" value="Hemopexin-like domain"/>
    <property type="match status" value="1"/>
</dbReference>
<feature type="binding site" evidence="19">
    <location>
        <position position="226"/>
    </location>
    <ligand>
        <name>Zn(2+)</name>
        <dbReference type="ChEBI" id="CHEBI:29105"/>
        <label>2</label>
        <note>catalytic</note>
    </ligand>
</feature>
<feature type="binding site" evidence="20">
    <location>
        <position position="204"/>
    </location>
    <ligand>
        <name>Zn(2+)</name>
        <dbReference type="ChEBI" id="CHEBI:29105"/>
        <label>1</label>
    </ligand>
</feature>
<dbReference type="OMA" id="HEYDLES"/>
<dbReference type="Proteomes" id="UP000008672">
    <property type="component" value="Unassembled WGS sequence"/>
</dbReference>
<feature type="binding site" evidence="20">
    <location>
        <position position="209"/>
    </location>
    <ligand>
        <name>Ca(2+)</name>
        <dbReference type="ChEBI" id="CHEBI:29108"/>
        <label>3</label>
    </ligand>
</feature>
<feature type="repeat" description="Hemopexin" evidence="22">
    <location>
        <begin position="335"/>
        <end position="381"/>
    </location>
</feature>
<keyword evidence="7" id="KW-0732">Signal</keyword>
<dbReference type="InterPro" id="IPR018486">
    <property type="entry name" value="Hemopexin_CS"/>
</dbReference>
<feature type="binding site" evidence="20">
    <location>
        <position position="436"/>
    </location>
    <ligand>
        <name>Ca(2+)</name>
        <dbReference type="ChEBI" id="CHEBI:29108"/>
        <label>4</label>
    </ligand>
</feature>
<dbReference type="Pfam" id="PF01471">
    <property type="entry name" value="PG_binding_1"/>
    <property type="match status" value="1"/>
</dbReference>
<evidence type="ECO:0000256" key="19">
    <source>
        <dbReference type="PIRSR" id="PIRSR001191-2"/>
    </source>
</evidence>
<protein>
    <recommendedName>
        <fullName evidence="17">interstitial collagenase</fullName>
        <ecNumber evidence="17">3.4.24.7</ecNumber>
    </recommendedName>
</protein>
<reference evidence="25" key="1">
    <citation type="submission" date="2011-08" db="EMBL/GenBank/DDBJ databases">
        <title>The draft genome of Latimeria chalumnae.</title>
        <authorList>
            <person name="Di Palma F."/>
            <person name="Alfoldi J."/>
            <person name="Johnson J."/>
            <person name="Berlin A."/>
            <person name="Gnerre S."/>
            <person name="Jaffe D."/>
            <person name="MacCallum I."/>
            <person name="Young S."/>
            <person name="Walker B.J."/>
            <person name="Lander E."/>
            <person name="Lindblad-Toh K."/>
        </authorList>
    </citation>
    <scope>NUCLEOTIDE SEQUENCE [LARGE SCALE GENOMIC DNA]</scope>
    <source>
        <strain evidence="25">Wild caught</strain>
    </source>
</reference>
<feature type="binding site" evidence="20">
    <location>
        <position position="339"/>
    </location>
    <ligand>
        <name>Ca(2+)</name>
        <dbReference type="ChEBI" id="CHEBI:29108"/>
        <label>4</label>
    </ligand>
</feature>
<dbReference type="PIRSF" id="PIRSF001191">
    <property type="entry name" value="Peptidase_M10A_matrix"/>
    <property type="match status" value="1"/>
</dbReference>
<feature type="binding site" evidence="20">
    <location>
        <position position="200"/>
    </location>
    <ligand>
        <name>Ca(2+)</name>
        <dbReference type="ChEBI" id="CHEBI:29108"/>
        <label>2</label>
    </ligand>
</feature>
<name>H3B0B6_LATCH</name>
<evidence type="ECO:0000256" key="2">
    <source>
        <dbReference type="ARBA" id="ARBA00010370"/>
    </source>
</evidence>
<feature type="binding site" evidence="20">
    <location>
        <position position="166"/>
    </location>
    <ligand>
        <name>Ca(2+)</name>
        <dbReference type="ChEBI" id="CHEBI:29108"/>
        <label>2</label>
    </ligand>
</feature>
<keyword evidence="4" id="KW-0272">Extracellular matrix</keyword>
<evidence type="ECO:0000256" key="10">
    <source>
        <dbReference type="ARBA" id="ARBA00022833"/>
    </source>
</evidence>
<dbReference type="InterPro" id="IPR002477">
    <property type="entry name" value="Peptidoglycan-bd-like"/>
</dbReference>
<feature type="binding site" evidence="19">
    <location>
        <position position="230"/>
    </location>
    <ligand>
        <name>Zn(2+)</name>
        <dbReference type="ChEBI" id="CHEBI:29105"/>
        <label>2</label>
        <note>catalytic</note>
    </ligand>
</feature>
<comment type="subcellular location">
    <subcellularLocation>
        <location evidence="1">Secreted</location>
        <location evidence="1">Extracellular space</location>
        <location evidence="1">Extracellular matrix</location>
    </subcellularLocation>
</comment>
<proteinExistence type="inferred from homology"/>
<evidence type="ECO:0000256" key="13">
    <source>
        <dbReference type="ARBA" id="ARBA00023105"/>
    </source>
</evidence>
<keyword evidence="5" id="KW-0645">Protease</keyword>
<evidence type="ECO:0000256" key="18">
    <source>
        <dbReference type="PIRSR" id="PIRSR001191-1"/>
    </source>
</evidence>
<dbReference type="PROSITE" id="PS51642">
    <property type="entry name" value="HEMOPEXIN_2"/>
    <property type="match status" value="4"/>
</dbReference>
<evidence type="ECO:0000256" key="7">
    <source>
        <dbReference type="ARBA" id="ARBA00022729"/>
    </source>
</evidence>
<feature type="repeat" description="Hemopexin" evidence="22">
    <location>
        <begin position="383"/>
        <end position="431"/>
    </location>
</feature>
<dbReference type="SUPFAM" id="SSF47090">
    <property type="entry name" value="PGBD-like"/>
    <property type="match status" value="1"/>
</dbReference>
<dbReference type="FunFam" id="3.40.390.10:FF:000007">
    <property type="entry name" value="Collagenase 3"/>
    <property type="match status" value="1"/>
</dbReference>
<dbReference type="GO" id="GO:0030198">
    <property type="term" value="P:extracellular matrix organization"/>
    <property type="evidence" value="ECO:0007669"/>
    <property type="project" value="TreeGrafter"/>
</dbReference>
<dbReference type="EMBL" id="AFYH01094568">
    <property type="status" value="NOT_ANNOTATED_CDS"/>
    <property type="molecule type" value="Genomic_DNA"/>
</dbReference>
<dbReference type="InterPro" id="IPR036365">
    <property type="entry name" value="PGBD-like_sf"/>
</dbReference>
<keyword evidence="14" id="KW-0865">Zymogen</keyword>
<dbReference type="InterPro" id="IPR001818">
    <property type="entry name" value="Pept_M10_metallopeptidase"/>
</dbReference>
<keyword evidence="11 20" id="KW-0106">Calcium</keyword>
<evidence type="ECO:0000256" key="20">
    <source>
        <dbReference type="PIRSR" id="PIRSR621190-2"/>
    </source>
</evidence>
<dbReference type="Pfam" id="PF00413">
    <property type="entry name" value="Peptidase_M10"/>
    <property type="match status" value="1"/>
</dbReference>
<comment type="cofactor">
    <cofactor evidence="20">
        <name>Zn(2+)</name>
        <dbReference type="ChEBI" id="CHEBI:29105"/>
    </cofactor>
    <text evidence="20">Binds 2 Zn(2+) ions per subunit.</text>
</comment>
<dbReference type="CDD" id="cd04278">
    <property type="entry name" value="ZnMc_MMP"/>
    <property type="match status" value="1"/>
</dbReference>
<evidence type="ECO:0000256" key="17">
    <source>
        <dbReference type="ARBA" id="ARBA00038924"/>
    </source>
</evidence>
<feature type="binding site" evidence="20">
    <location>
        <position position="132"/>
    </location>
    <ligand>
        <name>Ca(2+)</name>
        <dbReference type="ChEBI" id="CHEBI:29108"/>
        <label>1</label>
    </ligand>
</feature>
<dbReference type="GO" id="GO:0031012">
    <property type="term" value="C:extracellular matrix"/>
    <property type="evidence" value="ECO:0007669"/>
    <property type="project" value="InterPro"/>
</dbReference>
<dbReference type="CDD" id="cd00094">
    <property type="entry name" value="HX"/>
    <property type="match status" value="1"/>
</dbReference>
<dbReference type="SMART" id="SM00120">
    <property type="entry name" value="HX"/>
    <property type="match status" value="4"/>
</dbReference>
<keyword evidence="9" id="KW-0378">Hydrolase</keyword>
<dbReference type="EC" id="3.4.24.7" evidence="17"/>
<evidence type="ECO:0000256" key="11">
    <source>
        <dbReference type="ARBA" id="ARBA00022837"/>
    </source>
</evidence>
<organism evidence="24 25">
    <name type="scientific">Latimeria chalumnae</name>
    <name type="common">Coelacanth</name>
    <dbReference type="NCBI Taxonomy" id="7897"/>
    <lineage>
        <taxon>Eukaryota</taxon>
        <taxon>Metazoa</taxon>
        <taxon>Chordata</taxon>
        <taxon>Craniata</taxon>
        <taxon>Vertebrata</taxon>
        <taxon>Euteleostomi</taxon>
        <taxon>Coelacanthiformes</taxon>
        <taxon>Coelacanthidae</taxon>
        <taxon>Latimeria</taxon>
    </lineage>
</organism>
<dbReference type="InterPro" id="IPR006026">
    <property type="entry name" value="Peptidase_Metallo"/>
</dbReference>
<dbReference type="Pfam" id="PF00045">
    <property type="entry name" value="Hemopexin"/>
    <property type="match status" value="4"/>
</dbReference>
<feature type="repeat" description="Hemopexin" evidence="22">
    <location>
        <begin position="285"/>
        <end position="334"/>
    </location>
</feature>
<dbReference type="eggNOG" id="KOG1565">
    <property type="taxonomic scope" value="Eukaryota"/>
</dbReference>
<evidence type="ECO:0000256" key="6">
    <source>
        <dbReference type="ARBA" id="ARBA00022723"/>
    </source>
</evidence>
<feature type="binding site" evidence="20">
    <location>
        <position position="178"/>
    </location>
    <ligand>
        <name>Zn(2+)</name>
        <dbReference type="ChEBI" id="CHEBI:29105"/>
        <label>1</label>
    </ligand>
</feature>
<feature type="binding site" evidence="20">
    <location>
        <position position="202"/>
    </location>
    <ligand>
        <name>Ca(2+)</name>
        <dbReference type="ChEBI" id="CHEBI:29108"/>
        <label>2</label>
    </ligand>
</feature>
<evidence type="ECO:0000256" key="15">
    <source>
        <dbReference type="ARBA" id="ARBA00023157"/>
    </source>
</evidence>
<dbReference type="Ensembl" id="ENSLACT00000015443.1">
    <property type="protein sequence ID" value="ENSLACP00000015337.1"/>
    <property type="gene ID" value="ENSLACG00000013502.1"/>
</dbReference>
<dbReference type="PROSITE" id="PS00024">
    <property type="entry name" value="HEMOPEXIN"/>
    <property type="match status" value="1"/>
</dbReference>
<dbReference type="AlphaFoldDB" id="H3B0B6"/>
<dbReference type="InterPro" id="IPR000585">
    <property type="entry name" value="Hemopexin-like_dom"/>
</dbReference>
<keyword evidence="10 19" id="KW-0862">Zinc</keyword>
<feature type="binding site" description="in inhibited form" evidence="20">
    <location>
        <position position="100"/>
    </location>
    <ligand>
        <name>Zn(2+)</name>
        <dbReference type="ChEBI" id="CHEBI:29105"/>
        <label>2</label>
        <note>catalytic</note>
    </ligand>
</feature>
<evidence type="ECO:0000256" key="3">
    <source>
        <dbReference type="ARBA" id="ARBA00022525"/>
    </source>
</evidence>
<dbReference type="PRINTS" id="PR00138">
    <property type="entry name" value="MATRIXIN"/>
</dbReference>
<dbReference type="InterPro" id="IPR018487">
    <property type="entry name" value="Hemopexin-like_repeat"/>
</dbReference>
<comment type="cofactor">
    <cofactor evidence="20">
        <name>Ca(2+)</name>
        <dbReference type="ChEBI" id="CHEBI:29108"/>
    </cofactor>
    <text evidence="20">Can bind about 5 Ca(2+) ions per subunit.</text>
</comment>
<dbReference type="GO" id="GO:0030574">
    <property type="term" value="P:collagen catabolic process"/>
    <property type="evidence" value="ECO:0007669"/>
    <property type="project" value="UniProtKB-KW"/>
</dbReference>
<sequence>VQCLSVQEKMKSLYCLMLQIVAFSWSLPLVPETNTEENNMQFAKEYLSKYYEPQSNFNRARMSKIIPVADKIRQMQDFFGLQVTGKLDSKTLEMMKKARCGVPDVAFYSIFPGDLKWKKNDLTYRIVNYTPDMSPSEVDSAIQKALKVWSDVSPLVFTKVDSDDADIQISFGVREHGDFYPFDGPDGQLAHAFAPSPGIGGDTHFDDDETFTTETDGYNLFLVAAHEFGHALGLSHSKDPGALMYPTYSNINPAVFRLSQDDIDGIESLYGPSTNPIRPTGPTTPDTCDPYFTFDAVTTLRGELMFFKDRFFWRKHPLMQETELNLISSFWPSLPAKVDAAYESYEKDRVLLFRGTKYWVLSGYNVEQNHPKSIYKMGFPKTVKRIDAALHNKDTGKTLFFVGDNYWSYDEIQQTMEKGYPRQITEDFSGIRTKLDAAFEYNGILYFLKGPWQYEYDTISERVFRISRANTWVGC</sequence>
<keyword evidence="6 19" id="KW-0479">Metal-binding</keyword>
<feature type="disulfide bond" evidence="21">
    <location>
        <begin position="288"/>
        <end position="475"/>
    </location>
</feature>
<dbReference type="GO" id="GO:0008270">
    <property type="term" value="F:zinc ion binding"/>
    <property type="evidence" value="ECO:0007669"/>
    <property type="project" value="InterPro"/>
</dbReference>
<dbReference type="InterPro" id="IPR021190">
    <property type="entry name" value="Pept_M10A"/>
</dbReference>
<dbReference type="InParanoid" id="H3B0B6"/>
<feature type="binding site" evidence="20">
    <location>
        <position position="295"/>
    </location>
    <ligand>
        <name>Ca(2+)</name>
        <dbReference type="ChEBI" id="CHEBI:29108"/>
        <label>4</label>
    </ligand>
</feature>
<feature type="binding site" evidence="20">
    <location>
        <position position="191"/>
    </location>
    <ligand>
        <name>Zn(2+)</name>
        <dbReference type="ChEBI" id="CHEBI:29105"/>
        <label>1</label>
    </ligand>
</feature>